<gene>
    <name evidence="4" type="ORF">WMO14_07345</name>
</gene>
<protein>
    <submittedName>
        <fullName evidence="4">DUF438 domain-containing protein</fullName>
    </submittedName>
</protein>
<dbReference type="Pfam" id="PF01814">
    <property type="entry name" value="Hemerythrin"/>
    <property type="match status" value="1"/>
</dbReference>
<name>A0ABV1BVB6_9FIRM</name>
<dbReference type="PANTHER" id="PTHR39966:SF3">
    <property type="entry name" value="DUF438 DOMAIN-CONTAINING PROTEIN"/>
    <property type="match status" value="1"/>
</dbReference>
<feature type="compositionally biased region" description="Low complexity" evidence="1">
    <location>
        <begin position="216"/>
        <end position="235"/>
    </location>
</feature>
<evidence type="ECO:0000259" key="2">
    <source>
        <dbReference type="Pfam" id="PF01814"/>
    </source>
</evidence>
<proteinExistence type="predicted"/>
<dbReference type="Pfam" id="PF13596">
    <property type="entry name" value="PAS_10"/>
    <property type="match status" value="1"/>
</dbReference>
<dbReference type="Pfam" id="PF04282">
    <property type="entry name" value="DUF438"/>
    <property type="match status" value="1"/>
</dbReference>
<dbReference type="Gene3D" id="1.20.120.520">
    <property type="entry name" value="nmb1532 protein domain like"/>
    <property type="match status" value="1"/>
</dbReference>
<reference evidence="4 5" key="1">
    <citation type="submission" date="2024-03" db="EMBL/GenBank/DDBJ databases">
        <title>Human intestinal bacterial collection.</title>
        <authorList>
            <person name="Pauvert C."/>
            <person name="Hitch T.C.A."/>
            <person name="Clavel T."/>
        </authorList>
    </citation>
    <scope>NUCLEOTIDE SEQUENCE [LARGE SCALE GENOMIC DNA]</scope>
    <source>
        <strain evidence="4 5">CLA-AA-H255</strain>
    </source>
</reference>
<dbReference type="Proteomes" id="UP001442364">
    <property type="component" value="Unassembled WGS sequence"/>
</dbReference>
<dbReference type="EMBL" id="JBBMER010000004">
    <property type="protein sequence ID" value="MEQ2379692.1"/>
    <property type="molecule type" value="Genomic_DNA"/>
</dbReference>
<evidence type="ECO:0000313" key="4">
    <source>
        <dbReference type="EMBL" id="MEQ2379692.1"/>
    </source>
</evidence>
<organism evidence="4 5">
    <name type="scientific">[Lactobacillus] rogosae</name>
    <dbReference type="NCBI Taxonomy" id="706562"/>
    <lineage>
        <taxon>Bacteria</taxon>
        <taxon>Bacillati</taxon>
        <taxon>Bacillota</taxon>
        <taxon>Clostridia</taxon>
        <taxon>Lachnospirales</taxon>
        <taxon>Lachnospiraceae</taxon>
        <taxon>Lachnospira</taxon>
    </lineage>
</organism>
<dbReference type="PANTHER" id="PTHR39966">
    <property type="entry name" value="BLL2471 PROTEIN-RELATED"/>
    <property type="match status" value="1"/>
</dbReference>
<dbReference type="InterPro" id="IPR012312">
    <property type="entry name" value="Hemerythrin-like"/>
</dbReference>
<evidence type="ECO:0000256" key="1">
    <source>
        <dbReference type="SAM" id="MobiDB-lite"/>
    </source>
</evidence>
<comment type="caution">
    <text evidence="4">The sequence shown here is derived from an EMBL/GenBank/DDBJ whole genome shotgun (WGS) entry which is preliminary data.</text>
</comment>
<feature type="domain" description="DUF438" evidence="3">
    <location>
        <begin position="7"/>
        <end position="72"/>
    </location>
</feature>
<dbReference type="InterPro" id="IPR007380">
    <property type="entry name" value="DUF438"/>
</dbReference>
<evidence type="ECO:0000313" key="5">
    <source>
        <dbReference type="Proteomes" id="UP001442364"/>
    </source>
</evidence>
<keyword evidence="5" id="KW-1185">Reference proteome</keyword>
<feature type="region of interest" description="Disordered" evidence="1">
    <location>
        <begin position="215"/>
        <end position="235"/>
    </location>
</feature>
<feature type="domain" description="Hemerythrin-like" evidence="2">
    <location>
        <begin position="122"/>
        <end position="264"/>
    </location>
</feature>
<evidence type="ECO:0000259" key="3">
    <source>
        <dbReference type="Pfam" id="PF04282"/>
    </source>
</evidence>
<accession>A0ABV1BVB6</accession>
<dbReference type="RefSeq" id="WP_349153587.1">
    <property type="nucleotide sequence ID" value="NZ_JBBMER010000004.1"/>
</dbReference>
<sequence>MNRAEQIKGYLKRLGDGESLENVKKDFVKEFNDVNPIEIMEAEQALIAEGTPISEVSKLCDVHSALFHGATKEERIAKAENEISEMKKYYDDTMKGMTKSAIADMRKDRESIFNKLAMISGHPLNTFVKENKAIQQVIDDIKENITSGHIDIKALKEKIYKLRELSIHYAKKGDLLYPVLNVRYKISGPSAVMWTVDDEIRDELSDIAKQLNYMDGNNSSKADNNNSADNNNGKSLDGKLIERIENVIKRAEEMIYKEDNILYPNCAANFTEAEWIGIYHDSKDYAVCLDTVSDRWEKAEEVENVYKPEVSEQSDKKEDVQNELYMAGGHMTLSQLEALLNAIPMEITFVDEDNINRYFNEGSKVFKRPVMAIDREVFSCHPPKIEAKVRRIIEEFRIGTLDEVPVWMDKQGRTMLVKYIAVRDKQGNYVGTLEVVQDMEFAKEHFAKLK</sequence>